<keyword evidence="2 3" id="KW-0274">FAD</keyword>
<keyword evidence="3" id="KW-0285">Flavoprotein</keyword>
<feature type="binding site" evidence="2">
    <location>
        <position position="261"/>
    </location>
    <ligand>
        <name>FAD</name>
        <dbReference type="ChEBI" id="CHEBI:57692"/>
    </ligand>
</feature>
<comment type="cofactor">
    <cofactor evidence="2">
        <name>FAD</name>
        <dbReference type="ChEBI" id="CHEBI:57692"/>
    </cofactor>
</comment>
<sequence>MDGGKGSKESQRSAHVTVDEFVQREYDYIICGGGTAGLTIAARLSENPNVTVGVIEAGSNHLGNPLVDTPAALLQMLNDPEYDWSFRTTPQKGNKSKVHHVPRGKLLGGSSGINYMMYVRGSDEDYDNWARLADDPSWSSSNMKHYMRKHQTLEPVDERITDRTCMPVVAENHGTSGPIHTSFNDFRLPIEDDVIKAAEQALGSSIKPTDPWSGNHMGFYNTLGSVTRTGPNKGKRSYAAEGYFQANAHRPNLKLITESLVCRVLLDNTNTVARGVEFQHRDGARHTVVATREVIVAGGVINSPQILELSGIGDPEILGAAGVQCLVPLPPVGTNYQDHVGSAVTYQLTPGNMSGDAMFIPEVMAAAQKQLIEEQGGPLTAVQSVQGYLAASTVLEAGELNEVVRSIETTKPATAFQKKQWAQVAAHIKDASSANLQLIFLNATVNLADGAGDQSKLMAPPSEPSAPNGMSLGISLQYPVSRGHVHIKSSDPHDHPDINPNYLAHPADVAVLAAGLKFVEKMARSPALQGKVGPRVGPPPRVVPALDTKDRRRAAVREYCMGEYHSCGTCAMGDTVDSRLRVRGVRNLRVADASVFANNVSGNICATVYAVAEKAADMIKEDWDRVASSPTITARARL</sequence>
<protein>
    <recommendedName>
        <fullName evidence="4">Glucose-methanol-choline oxidoreductase N-terminal domain-containing protein</fullName>
    </recommendedName>
</protein>
<evidence type="ECO:0000256" key="2">
    <source>
        <dbReference type="PIRSR" id="PIRSR000137-2"/>
    </source>
</evidence>
<proteinExistence type="inferred from homology"/>
<dbReference type="VEuPathDB" id="FungiDB:PV08_00843"/>
<dbReference type="InterPro" id="IPR007867">
    <property type="entry name" value="GMC_OxRtase_C"/>
</dbReference>
<evidence type="ECO:0000313" key="5">
    <source>
        <dbReference type="EMBL" id="KIW20268.1"/>
    </source>
</evidence>
<dbReference type="GO" id="GO:0016614">
    <property type="term" value="F:oxidoreductase activity, acting on CH-OH group of donors"/>
    <property type="evidence" value="ECO:0007669"/>
    <property type="project" value="InterPro"/>
</dbReference>
<evidence type="ECO:0000256" key="1">
    <source>
        <dbReference type="ARBA" id="ARBA00010790"/>
    </source>
</evidence>
<dbReference type="EMBL" id="KN847492">
    <property type="protein sequence ID" value="KIW20268.1"/>
    <property type="molecule type" value="Genomic_DNA"/>
</dbReference>
<keyword evidence="6" id="KW-1185">Reference proteome</keyword>
<dbReference type="Gene3D" id="3.50.50.60">
    <property type="entry name" value="FAD/NAD(P)-binding domain"/>
    <property type="match status" value="1"/>
</dbReference>
<dbReference type="PROSITE" id="PS00623">
    <property type="entry name" value="GMC_OXRED_1"/>
    <property type="match status" value="1"/>
</dbReference>
<organism evidence="5 6">
    <name type="scientific">Exophiala spinifera</name>
    <dbReference type="NCBI Taxonomy" id="91928"/>
    <lineage>
        <taxon>Eukaryota</taxon>
        <taxon>Fungi</taxon>
        <taxon>Dikarya</taxon>
        <taxon>Ascomycota</taxon>
        <taxon>Pezizomycotina</taxon>
        <taxon>Eurotiomycetes</taxon>
        <taxon>Chaetothyriomycetidae</taxon>
        <taxon>Chaetothyriales</taxon>
        <taxon>Herpotrichiellaceae</taxon>
        <taxon>Exophiala</taxon>
    </lineage>
</organism>
<comment type="similarity">
    <text evidence="1 3">Belongs to the GMC oxidoreductase family.</text>
</comment>
<dbReference type="Pfam" id="PF05199">
    <property type="entry name" value="GMC_oxred_C"/>
    <property type="match status" value="1"/>
</dbReference>
<dbReference type="PANTHER" id="PTHR11552">
    <property type="entry name" value="GLUCOSE-METHANOL-CHOLINE GMC OXIDOREDUCTASE"/>
    <property type="match status" value="1"/>
</dbReference>
<evidence type="ECO:0000313" key="6">
    <source>
        <dbReference type="Proteomes" id="UP000053328"/>
    </source>
</evidence>
<dbReference type="GeneID" id="27327926"/>
<evidence type="ECO:0000256" key="3">
    <source>
        <dbReference type="RuleBase" id="RU003968"/>
    </source>
</evidence>
<dbReference type="AlphaFoldDB" id="A0A0D2BMU5"/>
<reference evidence="5 6" key="1">
    <citation type="submission" date="2015-01" db="EMBL/GenBank/DDBJ databases">
        <title>The Genome Sequence of Exophiala spinifera CBS89968.</title>
        <authorList>
            <consortium name="The Broad Institute Genomics Platform"/>
            <person name="Cuomo C."/>
            <person name="de Hoog S."/>
            <person name="Gorbushina A."/>
            <person name="Stielow B."/>
            <person name="Teixiera M."/>
            <person name="Abouelleil A."/>
            <person name="Chapman S.B."/>
            <person name="Priest M."/>
            <person name="Young S.K."/>
            <person name="Wortman J."/>
            <person name="Nusbaum C."/>
            <person name="Birren B."/>
        </authorList>
    </citation>
    <scope>NUCLEOTIDE SEQUENCE [LARGE SCALE GENOMIC DNA]</scope>
    <source>
        <strain evidence="5 6">CBS 89968</strain>
    </source>
</reference>
<evidence type="ECO:0000259" key="4">
    <source>
        <dbReference type="PROSITE" id="PS00623"/>
    </source>
</evidence>
<dbReference type="PANTHER" id="PTHR11552:SF210">
    <property type="entry name" value="GLUCOSE-METHANOL-CHOLINE OXIDOREDUCTASE N-TERMINAL DOMAIN-CONTAINING PROTEIN-RELATED"/>
    <property type="match status" value="1"/>
</dbReference>
<dbReference type="STRING" id="91928.A0A0D2BMU5"/>
<dbReference type="Proteomes" id="UP000053328">
    <property type="component" value="Unassembled WGS sequence"/>
</dbReference>
<dbReference type="PIRSF" id="PIRSF000137">
    <property type="entry name" value="Alcohol_oxidase"/>
    <property type="match status" value="1"/>
</dbReference>
<dbReference type="Gene3D" id="3.30.560.10">
    <property type="entry name" value="Glucose Oxidase, domain 3"/>
    <property type="match status" value="1"/>
</dbReference>
<accession>A0A0D2BMU5</accession>
<dbReference type="InterPro" id="IPR000172">
    <property type="entry name" value="GMC_OxRdtase_N"/>
</dbReference>
<dbReference type="InterPro" id="IPR012132">
    <property type="entry name" value="GMC_OxRdtase"/>
</dbReference>
<dbReference type="HOGENOM" id="CLU_002865_6_0_1"/>
<dbReference type="SUPFAM" id="SSF51905">
    <property type="entry name" value="FAD/NAD(P)-binding domain"/>
    <property type="match status" value="1"/>
</dbReference>
<dbReference type="Pfam" id="PF00732">
    <property type="entry name" value="GMC_oxred_N"/>
    <property type="match status" value="1"/>
</dbReference>
<dbReference type="GO" id="GO:0050660">
    <property type="term" value="F:flavin adenine dinucleotide binding"/>
    <property type="evidence" value="ECO:0007669"/>
    <property type="project" value="InterPro"/>
</dbReference>
<dbReference type="RefSeq" id="XP_016240484.1">
    <property type="nucleotide sequence ID" value="XM_016375208.1"/>
</dbReference>
<dbReference type="InterPro" id="IPR036188">
    <property type="entry name" value="FAD/NAD-bd_sf"/>
</dbReference>
<gene>
    <name evidence="5" type="ORF">PV08_00843</name>
</gene>
<dbReference type="OrthoDB" id="269227at2759"/>
<name>A0A0D2BMU5_9EURO</name>
<dbReference type="SUPFAM" id="SSF54373">
    <property type="entry name" value="FAD-linked reductases, C-terminal domain"/>
    <property type="match status" value="1"/>
</dbReference>
<feature type="domain" description="Glucose-methanol-choline oxidoreductase N-terminal" evidence="4">
    <location>
        <begin position="104"/>
        <end position="127"/>
    </location>
</feature>